<gene>
    <name evidence="1" type="ORF">AXFE_32720</name>
</gene>
<comment type="caution">
    <text evidence="1">The sequence shown here is derived from an EMBL/GenBank/DDBJ whole genome shotgun (WGS) entry which is preliminary data.</text>
</comment>
<keyword evidence="2" id="KW-1185">Reference proteome</keyword>
<name>A0A0D8HD74_9ACTN</name>
<sequence>MNIALAGLSASPVLATSSGKRFELLKENDIHQINLPIQ</sequence>
<evidence type="ECO:0000313" key="2">
    <source>
        <dbReference type="Proteomes" id="UP000032360"/>
    </source>
</evidence>
<reference evidence="1 2" key="1">
    <citation type="submission" date="2015-01" db="EMBL/GenBank/DDBJ databases">
        <title>Draft genome of the acidophilic iron oxidizer Acidithrix ferrooxidans strain Py-F3.</title>
        <authorList>
            <person name="Poehlein A."/>
            <person name="Eisen S."/>
            <person name="Schloemann M."/>
            <person name="Johnson B.D."/>
            <person name="Daniel R."/>
            <person name="Muehling M."/>
        </authorList>
    </citation>
    <scope>NUCLEOTIDE SEQUENCE [LARGE SCALE GENOMIC DNA]</scope>
    <source>
        <strain evidence="1 2">Py-F3</strain>
    </source>
</reference>
<evidence type="ECO:0000313" key="1">
    <source>
        <dbReference type="EMBL" id="KJF15868.1"/>
    </source>
</evidence>
<dbReference type="AlphaFoldDB" id="A0A0D8HD74"/>
<accession>A0A0D8HD74</accession>
<protein>
    <submittedName>
        <fullName evidence="1">Uncharacterized protein</fullName>
    </submittedName>
</protein>
<organism evidence="1 2">
    <name type="scientific">Acidithrix ferrooxidans</name>
    <dbReference type="NCBI Taxonomy" id="1280514"/>
    <lineage>
        <taxon>Bacteria</taxon>
        <taxon>Bacillati</taxon>
        <taxon>Actinomycetota</taxon>
        <taxon>Acidimicrobiia</taxon>
        <taxon>Acidimicrobiales</taxon>
        <taxon>Acidimicrobiaceae</taxon>
        <taxon>Acidithrix</taxon>
    </lineage>
</organism>
<dbReference type="EMBL" id="JXYS01000114">
    <property type="protein sequence ID" value="KJF15868.1"/>
    <property type="molecule type" value="Genomic_DNA"/>
</dbReference>
<proteinExistence type="predicted"/>
<dbReference type="Proteomes" id="UP000032360">
    <property type="component" value="Unassembled WGS sequence"/>
</dbReference>